<evidence type="ECO:0000256" key="1">
    <source>
        <dbReference type="SAM" id="MobiDB-lite"/>
    </source>
</evidence>
<comment type="caution">
    <text evidence="2">The sequence shown here is derived from an EMBL/GenBank/DDBJ whole genome shotgun (WGS) entry which is preliminary data.</text>
</comment>
<reference evidence="2 3" key="1">
    <citation type="submission" date="2016-07" db="EMBL/GenBank/DDBJ databases">
        <title>Pervasive Adenine N6-methylation of Active Genes in Fungi.</title>
        <authorList>
            <consortium name="DOE Joint Genome Institute"/>
            <person name="Mondo S.J."/>
            <person name="Dannebaum R.O."/>
            <person name="Kuo R.C."/>
            <person name="Labutti K."/>
            <person name="Haridas S."/>
            <person name="Kuo A."/>
            <person name="Salamov A."/>
            <person name="Ahrendt S.R."/>
            <person name="Lipzen A."/>
            <person name="Sullivan W."/>
            <person name="Andreopoulos W.B."/>
            <person name="Clum A."/>
            <person name="Lindquist E."/>
            <person name="Daum C."/>
            <person name="Ramamoorthy G.K."/>
            <person name="Gryganskyi A."/>
            <person name="Culley D."/>
            <person name="Magnuson J.K."/>
            <person name="James T.Y."/>
            <person name="O'Malley M.A."/>
            <person name="Stajich J.E."/>
            <person name="Spatafora J.W."/>
            <person name="Visel A."/>
            <person name="Grigoriev I.V."/>
        </authorList>
    </citation>
    <scope>NUCLEOTIDE SEQUENCE [LARGE SCALE GENOMIC DNA]</scope>
    <source>
        <strain evidence="2 3">NRRL 3116</strain>
    </source>
</reference>
<evidence type="ECO:0000313" key="2">
    <source>
        <dbReference type="EMBL" id="ORZ09712.1"/>
    </source>
</evidence>
<proteinExistence type="predicted"/>
<dbReference type="GeneID" id="33568558"/>
<accession>A0A1Y2GFX8</accession>
<organism evidence="2 3">
    <name type="scientific">Lobosporangium transversale</name>
    <dbReference type="NCBI Taxonomy" id="64571"/>
    <lineage>
        <taxon>Eukaryota</taxon>
        <taxon>Fungi</taxon>
        <taxon>Fungi incertae sedis</taxon>
        <taxon>Mucoromycota</taxon>
        <taxon>Mortierellomycotina</taxon>
        <taxon>Mortierellomycetes</taxon>
        <taxon>Mortierellales</taxon>
        <taxon>Mortierellaceae</taxon>
        <taxon>Lobosporangium</taxon>
    </lineage>
</organism>
<dbReference type="RefSeq" id="XP_021878982.1">
    <property type="nucleotide sequence ID" value="XM_022026715.1"/>
</dbReference>
<evidence type="ECO:0000313" key="3">
    <source>
        <dbReference type="Proteomes" id="UP000193648"/>
    </source>
</evidence>
<dbReference type="Proteomes" id="UP000193648">
    <property type="component" value="Unassembled WGS sequence"/>
</dbReference>
<dbReference type="AlphaFoldDB" id="A0A1Y2GFX8"/>
<name>A0A1Y2GFX8_9FUNG</name>
<keyword evidence="3" id="KW-1185">Reference proteome</keyword>
<protein>
    <submittedName>
        <fullName evidence="2">Uncharacterized protein</fullName>
    </submittedName>
</protein>
<feature type="region of interest" description="Disordered" evidence="1">
    <location>
        <begin position="222"/>
        <end position="243"/>
    </location>
</feature>
<gene>
    <name evidence="2" type="ORF">BCR41DRAFT_372738</name>
</gene>
<dbReference type="EMBL" id="MCFF01000033">
    <property type="protein sequence ID" value="ORZ09712.1"/>
    <property type="molecule type" value="Genomic_DNA"/>
</dbReference>
<sequence>MGEGDRLIPMFLKGVQARSGLMTLSSSRLVILPLSFFSVTILVLSEARDRPRMLIARVGAWLFSTGNSEFRFVFLIQFEVVSAIFGFSPPPSVNFSLRPPLSLVSETDSGFRLAPCFIVNCVNRSIASFDLNICSSFSGPKISFPFDLGETNRIRALLLKIITLGPFITAIAIEIKETDFARMSLIFGPLIGDDNENDGEFNLVVINVEGIREEDSELDVGDDIPNGWAANGSASSRSESDSGFDKSPCNLSSKVEGVFGNVAIGSICNFDRCFFGRDIEEVSTKGELGFGFVNIGLSNVDLCDRGSNSGDDGGEGSISLLQLLLVLPLALTGDCCCNGLLFACIFDDRVFVVVNEGDEAGIRFKFFGFLVFLISSSELSESTNR</sequence>
<dbReference type="InParanoid" id="A0A1Y2GFX8"/>